<dbReference type="GO" id="GO:0005886">
    <property type="term" value="C:plasma membrane"/>
    <property type="evidence" value="ECO:0007669"/>
    <property type="project" value="TreeGrafter"/>
</dbReference>
<accession>A0A1I0EQR7</accession>
<dbReference type="RefSeq" id="WP_092353783.1">
    <property type="nucleotide sequence ID" value="NZ_FOIN01000013.1"/>
</dbReference>
<dbReference type="GeneID" id="78288361"/>
<keyword evidence="4" id="KW-1185">Reference proteome</keyword>
<dbReference type="InterPro" id="IPR051599">
    <property type="entry name" value="Cell_Envelope_Assoc"/>
</dbReference>
<feature type="domain" description="DUF218" evidence="2">
    <location>
        <begin position="34"/>
        <end position="159"/>
    </location>
</feature>
<dbReference type="Gene3D" id="3.40.50.620">
    <property type="entry name" value="HUPs"/>
    <property type="match status" value="1"/>
</dbReference>
<dbReference type="PANTHER" id="PTHR30336">
    <property type="entry name" value="INNER MEMBRANE PROTEIN, PROBABLE PERMEASE"/>
    <property type="match status" value="1"/>
</dbReference>
<gene>
    <name evidence="3" type="ORF">SAMN04489758_11332</name>
</gene>
<keyword evidence="1" id="KW-0812">Transmembrane</keyword>
<feature type="transmembrane region" description="Helical" evidence="1">
    <location>
        <begin position="6"/>
        <end position="22"/>
    </location>
</feature>
<dbReference type="AlphaFoldDB" id="A0A1I0EQR7"/>
<dbReference type="SUPFAM" id="SSF52218">
    <property type="entry name" value="Flavoproteins"/>
    <property type="match status" value="1"/>
</dbReference>
<evidence type="ECO:0000256" key="1">
    <source>
        <dbReference type="SAM" id="Phobius"/>
    </source>
</evidence>
<sequence>MLKKIVGWFGLINFVVFITVFKRPKKKYEYVKYDCAIVCGYPTNNDGKPSKIMKSRVDKAIELYNEGKVKFIIFSGGSVKNKYKEADIMENYALELGIEQNVIFKEDKSMCTYHNLMYTKKIMDTYNLKNCLVITNSWHLRKADHYARKFKLDHAMVSAQAPKSYSCLKIIILHISTNFKMYCNLFKGYY</sequence>
<keyword evidence="1" id="KW-1133">Transmembrane helix</keyword>
<dbReference type="EMBL" id="FOIN01000013">
    <property type="protein sequence ID" value="SET47648.1"/>
    <property type="molecule type" value="Genomic_DNA"/>
</dbReference>
<dbReference type="Proteomes" id="UP000198558">
    <property type="component" value="Unassembled WGS sequence"/>
</dbReference>
<name>A0A1I0EQR7_9FIRM</name>
<protein>
    <submittedName>
        <fullName evidence="3">DUF218 domain-containing protein</fullName>
    </submittedName>
</protein>
<proteinExistence type="predicted"/>
<dbReference type="OrthoDB" id="9782395at2"/>
<dbReference type="CDD" id="cd06259">
    <property type="entry name" value="YdcF-like"/>
    <property type="match status" value="1"/>
</dbReference>
<dbReference type="Pfam" id="PF02698">
    <property type="entry name" value="DUF218"/>
    <property type="match status" value="1"/>
</dbReference>
<evidence type="ECO:0000313" key="4">
    <source>
        <dbReference type="Proteomes" id="UP000198558"/>
    </source>
</evidence>
<keyword evidence="1" id="KW-0472">Membrane</keyword>
<dbReference type="InterPro" id="IPR014729">
    <property type="entry name" value="Rossmann-like_a/b/a_fold"/>
</dbReference>
<reference evidence="4" key="1">
    <citation type="submission" date="2016-10" db="EMBL/GenBank/DDBJ databases">
        <authorList>
            <person name="Varghese N."/>
            <person name="Submissions S."/>
        </authorList>
    </citation>
    <scope>NUCLEOTIDE SEQUENCE [LARGE SCALE GENOMIC DNA]</scope>
    <source>
        <strain evidence="4">DSM 1551</strain>
    </source>
</reference>
<dbReference type="PANTHER" id="PTHR30336:SF20">
    <property type="entry name" value="DUF218 DOMAIN-CONTAINING PROTEIN"/>
    <property type="match status" value="1"/>
</dbReference>
<dbReference type="InterPro" id="IPR029039">
    <property type="entry name" value="Flavoprotein-like_sf"/>
</dbReference>
<evidence type="ECO:0000259" key="2">
    <source>
        <dbReference type="Pfam" id="PF02698"/>
    </source>
</evidence>
<evidence type="ECO:0000313" key="3">
    <source>
        <dbReference type="EMBL" id="SET47648.1"/>
    </source>
</evidence>
<organism evidence="3 4">
    <name type="scientific">Thomasclavelia cocleata</name>
    <dbReference type="NCBI Taxonomy" id="69824"/>
    <lineage>
        <taxon>Bacteria</taxon>
        <taxon>Bacillati</taxon>
        <taxon>Bacillota</taxon>
        <taxon>Erysipelotrichia</taxon>
        <taxon>Erysipelotrichales</taxon>
        <taxon>Coprobacillaceae</taxon>
        <taxon>Thomasclavelia</taxon>
    </lineage>
</organism>
<dbReference type="InterPro" id="IPR003848">
    <property type="entry name" value="DUF218"/>
</dbReference>